<feature type="compositionally biased region" description="Polar residues" evidence="1">
    <location>
        <begin position="78"/>
        <end position="91"/>
    </location>
</feature>
<name>A0AAE0G3H8_9CHLO</name>
<comment type="caution">
    <text evidence="2">The sequence shown here is derived from an EMBL/GenBank/DDBJ whole genome shotgun (WGS) entry which is preliminary data.</text>
</comment>
<proteinExistence type="predicted"/>
<dbReference type="Proteomes" id="UP001190700">
    <property type="component" value="Unassembled WGS sequence"/>
</dbReference>
<evidence type="ECO:0000313" key="2">
    <source>
        <dbReference type="EMBL" id="KAK3270910.1"/>
    </source>
</evidence>
<protein>
    <submittedName>
        <fullName evidence="2">Uncharacterized protein</fullName>
    </submittedName>
</protein>
<gene>
    <name evidence="2" type="ORF">CYMTET_20715</name>
</gene>
<evidence type="ECO:0000313" key="3">
    <source>
        <dbReference type="Proteomes" id="UP001190700"/>
    </source>
</evidence>
<accession>A0AAE0G3H8</accession>
<organism evidence="2 3">
    <name type="scientific">Cymbomonas tetramitiformis</name>
    <dbReference type="NCBI Taxonomy" id="36881"/>
    <lineage>
        <taxon>Eukaryota</taxon>
        <taxon>Viridiplantae</taxon>
        <taxon>Chlorophyta</taxon>
        <taxon>Pyramimonadophyceae</taxon>
        <taxon>Pyramimonadales</taxon>
        <taxon>Pyramimonadaceae</taxon>
        <taxon>Cymbomonas</taxon>
    </lineage>
</organism>
<dbReference type="AlphaFoldDB" id="A0AAE0G3H8"/>
<sequence length="117" mass="12760">MTESFPEAEVSAATHSMTLCNRKPPSIRILSSHKRHPLIDSLENHIVPSPSTLPSIDAHLTSHDRRNGKFINECVTGSPLSQGKQSANAASRNEDFTTWGDGMSRENSSSIPPSHLD</sequence>
<keyword evidence="3" id="KW-1185">Reference proteome</keyword>
<feature type="compositionally biased region" description="Polar residues" evidence="1">
    <location>
        <begin position="105"/>
        <end position="117"/>
    </location>
</feature>
<reference evidence="2 3" key="1">
    <citation type="journal article" date="2015" name="Genome Biol. Evol.">
        <title>Comparative Genomics of a Bacterivorous Green Alga Reveals Evolutionary Causalities and Consequences of Phago-Mixotrophic Mode of Nutrition.</title>
        <authorList>
            <person name="Burns J.A."/>
            <person name="Paasch A."/>
            <person name="Narechania A."/>
            <person name="Kim E."/>
        </authorList>
    </citation>
    <scope>NUCLEOTIDE SEQUENCE [LARGE SCALE GENOMIC DNA]</scope>
    <source>
        <strain evidence="2 3">PLY_AMNH</strain>
    </source>
</reference>
<evidence type="ECO:0000256" key="1">
    <source>
        <dbReference type="SAM" id="MobiDB-lite"/>
    </source>
</evidence>
<feature type="region of interest" description="Disordered" evidence="1">
    <location>
        <begin position="75"/>
        <end position="117"/>
    </location>
</feature>
<dbReference type="EMBL" id="LGRX02010138">
    <property type="protein sequence ID" value="KAK3270910.1"/>
    <property type="molecule type" value="Genomic_DNA"/>
</dbReference>